<accession>F8H5I7</accession>
<name>F8H5I7_STUS2</name>
<protein>
    <submittedName>
        <fullName evidence="2">Uncharacterized protein</fullName>
    </submittedName>
</protein>
<organism evidence="2 3">
    <name type="scientific">Stutzerimonas stutzeri (strain ATCC 17588 / DSM 5190 / CCUG 11256 / JCM 5965 / LMG 11199 / NBRC 14165 / NCIMB 11358 / Stanier 221)</name>
    <name type="common">Pseudomonas stutzeri</name>
    <dbReference type="NCBI Taxonomy" id="96563"/>
    <lineage>
        <taxon>Bacteria</taxon>
        <taxon>Pseudomonadati</taxon>
        <taxon>Pseudomonadota</taxon>
        <taxon>Gammaproteobacteria</taxon>
        <taxon>Pseudomonadales</taxon>
        <taxon>Pseudomonadaceae</taxon>
        <taxon>Stutzerimonas</taxon>
    </lineage>
</organism>
<gene>
    <name evidence="2" type="ordered locus">PSTAB_1539</name>
</gene>
<reference evidence="3" key="3">
    <citation type="submission" date="2011-06" db="EMBL/GenBank/DDBJ databases">
        <title>Complete genome sequence of Pseudomonas stutzeri strain CGMCC 1.1803.</title>
        <authorList>
            <person name="Yan Y."/>
            <person name="Chen M."/>
            <person name="Lu W."/>
            <person name="Zhang W."/>
            <person name="Ping S."/>
            <person name="Lin M."/>
        </authorList>
    </citation>
    <scope>NUCLEOTIDE SEQUENCE [LARGE SCALE GENOMIC DNA]</scope>
    <source>
        <strain evidence="3">ATCC 17588 / DSM 5190 / CCUG 11256 / JCM 5965 / LMG 11199 / NCIMB 11358 / Stanier 221</strain>
    </source>
</reference>
<evidence type="ECO:0000313" key="2">
    <source>
        <dbReference type="EMBL" id="AEJ04820.1"/>
    </source>
</evidence>
<dbReference type="Proteomes" id="UP000008932">
    <property type="component" value="Chromosome"/>
</dbReference>
<proteinExistence type="predicted"/>
<dbReference type="AlphaFoldDB" id="F8H5I7"/>
<sequence>MSLAARHRSGNPSTRSARRRAPHAASGADLPCRQLLDRLKDPG</sequence>
<dbReference type="HOGENOM" id="CLU_3238537_0_0_6"/>
<feature type="region of interest" description="Disordered" evidence="1">
    <location>
        <begin position="1"/>
        <end position="43"/>
    </location>
</feature>
<evidence type="ECO:0000256" key="1">
    <source>
        <dbReference type="SAM" id="MobiDB-lite"/>
    </source>
</evidence>
<evidence type="ECO:0000313" key="3">
    <source>
        <dbReference type="Proteomes" id="UP000008932"/>
    </source>
</evidence>
<reference evidence="2 3" key="1">
    <citation type="journal article" date="2011" name="J. Bacteriol.">
        <title>Complete Genome Sequence of the Type Strain Pseudomonas stutzeri CGMCC 1.1803.</title>
        <authorList>
            <person name="Chen M."/>
            <person name="Yan Y."/>
            <person name="Zhang W."/>
            <person name="Lu W."/>
            <person name="Wang J."/>
            <person name="Ping S."/>
            <person name="Lin M."/>
        </authorList>
    </citation>
    <scope>NUCLEOTIDE SEQUENCE [LARGE SCALE GENOMIC DNA]</scope>
    <source>
        <strain evidence="3">ATCC 17588 / DSM 5190 / CCUG 11256 / JCM 5965 / LMG 11199 / NCIMB 11358 / Stanier 221</strain>
    </source>
</reference>
<dbReference type="KEGG" id="psz:PSTAB_1539"/>
<reference key="2">
    <citation type="submission" date="2011-06" db="EMBL/GenBank/DDBJ databases">
        <title>Complete Genome Sequence of Pseudomonas stutzeri Strain CGMCC 1.1803.</title>
        <authorList>
            <person name="Yan Y."/>
            <person name="Chen M."/>
            <person name="Lu W."/>
            <person name="Zhang W."/>
            <person name="Ping S."/>
            <person name="Lin M."/>
        </authorList>
    </citation>
    <scope>NUCLEOTIDE SEQUENCE</scope>
    <source>
        <strain>ATCC 17588</strain>
    </source>
</reference>
<dbReference type="EMBL" id="CP002881">
    <property type="protein sequence ID" value="AEJ04820.1"/>
    <property type="molecule type" value="Genomic_DNA"/>
</dbReference>